<evidence type="ECO:0000256" key="1">
    <source>
        <dbReference type="ARBA" id="ARBA00023015"/>
    </source>
</evidence>
<accession>A0A6S6Y0L5</accession>
<dbReference type="PROSITE" id="PS50043">
    <property type="entry name" value="HTH_LUXR_2"/>
    <property type="match status" value="1"/>
</dbReference>
<dbReference type="Proteomes" id="UP000515733">
    <property type="component" value="Chromosome"/>
</dbReference>
<dbReference type="RefSeq" id="WP_145771949.1">
    <property type="nucleotide sequence ID" value="NZ_LR778301.1"/>
</dbReference>
<dbReference type="PANTHER" id="PTHR43214:SF41">
    <property type="entry name" value="NITRATE_NITRITE RESPONSE REGULATOR PROTEIN NARP"/>
    <property type="match status" value="1"/>
</dbReference>
<dbReference type="Gene3D" id="1.10.10.10">
    <property type="entry name" value="Winged helix-like DNA-binding domain superfamily/Winged helix DNA-binding domain"/>
    <property type="match status" value="1"/>
</dbReference>
<evidence type="ECO:0000256" key="3">
    <source>
        <dbReference type="ARBA" id="ARBA00023163"/>
    </source>
</evidence>
<name>A0A6S6Y0L5_9PROT</name>
<dbReference type="CDD" id="cd06170">
    <property type="entry name" value="LuxR_C_like"/>
    <property type="match status" value="1"/>
</dbReference>
<dbReference type="EMBL" id="LR778301">
    <property type="protein sequence ID" value="CAB1370833.1"/>
    <property type="molecule type" value="Genomic_DNA"/>
</dbReference>
<dbReference type="SMART" id="SM00421">
    <property type="entry name" value="HTH_LUXR"/>
    <property type="match status" value="1"/>
</dbReference>
<gene>
    <name evidence="4" type="ORF">DENOEST_3679</name>
</gene>
<dbReference type="AlphaFoldDB" id="A0A6S6Y0L5"/>
<dbReference type="SUPFAM" id="SSF46894">
    <property type="entry name" value="C-terminal effector domain of the bipartite response regulators"/>
    <property type="match status" value="1"/>
</dbReference>
<dbReference type="KEGG" id="doe:DENOEST_3679"/>
<dbReference type="OrthoDB" id="6120865at2"/>
<dbReference type="InterPro" id="IPR036388">
    <property type="entry name" value="WH-like_DNA-bd_sf"/>
</dbReference>
<keyword evidence="5" id="KW-1185">Reference proteome</keyword>
<evidence type="ECO:0000313" key="5">
    <source>
        <dbReference type="Proteomes" id="UP000515733"/>
    </source>
</evidence>
<reference evidence="4 5" key="1">
    <citation type="submission" date="2020-03" db="EMBL/GenBank/DDBJ databases">
        <authorList>
            <consortium name="Genoscope - CEA"/>
            <person name="William W."/>
        </authorList>
    </citation>
    <scope>NUCLEOTIDE SEQUENCE [LARGE SCALE GENOMIC DNA]</scope>
    <source>
        <strain evidence="5">DSM 16959</strain>
    </source>
</reference>
<organism evidence="4 5">
    <name type="scientific">Denitratisoma oestradiolicum</name>
    <dbReference type="NCBI Taxonomy" id="311182"/>
    <lineage>
        <taxon>Bacteria</taxon>
        <taxon>Pseudomonadati</taxon>
        <taxon>Pseudomonadota</taxon>
        <taxon>Betaproteobacteria</taxon>
        <taxon>Nitrosomonadales</taxon>
        <taxon>Sterolibacteriaceae</taxon>
        <taxon>Denitratisoma</taxon>
    </lineage>
</organism>
<dbReference type="InterPro" id="IPR000792">
    <property type="entry name" value="Tscrpt_reg_LuxR_C"/>
</dbReference>
<keyword evidence="3" id="KW-0804">Transcription</keyword>
<dbReference type="Pfam" id="PF00196">
    <property type="entry name" value="GerE"/>
    <property type="match status" value="1"/>
</dbReference>
<protein>
    <submittedName>
        <fullName evidence="4">Uncharacterized protein</fullName>
    </submittedName>
</protein>
<evidence type="ECO:0000313" key="4">
    <source>
        <dbReference type="EMBL" id="CAB1370833.1"/>
    </source>
</evidence>
<sequence length="327" mass="37001">MDIEIFSRLTRDWLKLAVSIPPECFRKEALDRLDKELEFSSAWWGTAFTDKAAVFDSYLHRLPNDFVVDWWAISNDWWAISNSNELLEITRQDLGVIIRTDGDHYQSHTSPELLAFGRKYNLASALIAGCSIEDNDLGSFISLYRGANLHPFSPEERTLVQLLVQHLLYAEKLNWQLMLSRQLDKTRSVVALAKANGVLTHAPVKFNRLLLSEFPQWSGNALPPELQVLCSQGSGKLVGRTLIIEASQRKADMGNVIELSAIRRAGSGLTPREETVARAYSTGYSYKEIARMEGLSPSTVRSYLRECYLKLGVRNKVELGSYLEEKT</sequence>
<dbReference type="GO" id="GO:0006355">
    <property type="term" value="P:regulation of DNA-templated transcription"/>
    <property type="evidence" value="ECO:0007669"/>
    <property type="project" value="InterPro"/>
</dbReference>
<keyword evidence="2" id="KW-0238">DNA-binding</keyword>
<dbReference type="InterPro" id="IPR039420">
    <property type="entry name" value="WalR-like"/>
</dbReference>
<evidence type="ECO:0000256" key="2">
    <source>
        <dbReference type="ARBA" id="ARBA00023125"/>
    </source>
</evidence>
<dbReference type="InterPro" id="IPR016032">
    <property type="entry name" value="Sig_transdc_resp-reg_C-effctor"/>
</dbReference>
<dbReference type="PRINTS" id="PR00038">
    <property type="entry name" value="HTHLUXR"/>
</dbReference>
<dbReference type="GO" id="GO:0003677">
    <property type="term" value="F:DNA binding"/>
    <property type="evidence" value="ECO:0007669"/>
    <property type="project" value="UniProtKB-KW"/>
</dbReference>
<dbReference type="PANTHER" id="PTHR43214">
    <property type="entry name" value="TWO-COMPONENT RESPONSE REGULATOR"/>
    <property type="match status" value="1"/>
</dbReference>
<keyword evidence="1" id="KW-0805">Transcription regulation</keyword>
<proteinExistence type="predicted"/>